<keyword evidence="5" id="KW-0479">Metal-binding</keyword>
<dbReference type="PRINTS" id="PR00094">
    <property type="entry name" value="ADENYLTKNASE"/>
</dbReference>
<evidence type="ECO:0000256" key="4">
    <source>
        <dbReference type="ARBA" id="ARBA00022777"/>
    </source>
</evidence>
<evidence type="ECO:0000256" key="2">
    <source>
        <dbReference type="ARBA" id="ARBA00022727"/>
    </source>
</evidence>
<reference evidence="9 10" key="1">
    <citation type="journal article" date="2016" name="Nat. Commun.">
        <title>Thousands of microbial genomes shed light on interconnected biogeochemical processes in an aquifer system.</title>
        <authorList>
            <person name="Anantharaman K."/>
            <person name="Brown C.T."/>
            <person name="Hug L.A."/>
            <person name="Sharon I."/>
            <person name="Castelle C.J."/>
            <person name="Probst A.J."/>
            <person name="Thomas B.C."/>
            <person name="Singh A."/>
            <person name="Wilkins M.J."/>
            <person name="Karaoz U."/>
            <person name="Brodie E.L."/>
            <person name="Williams K.H."/>
            <person name="Hubbard S.S."/>
            <person name="Banfield J.F."/>
        </authorList>
    </citation>
    <scope>NUCLEOTIDE SEQUENCE [LARGE SCALE GENOMIC DNA]</scope>
</reference>
<feature type="binding site" evidence="5">
    <location>
        <begin position="82"/>
        <end position="85"/>
    </location>
    <ligand>
        <name>AMP</name>
        <dbReference type="ChEBI" id="CHEBI:456215"/>
    </ligand>
</feature>
<dbReference type="Proteomes" id="UP000177082">
    <property type="component" value="Unassembled WGS sequence"/>
</dbReference>
<evidence type="ECO:0000256" key="1">
    <source>
        <dbReference type="ARBA" id="ARBA00022679"/>
    </source>
</evidence>
<keyword evidence="4 5" id="KW-0418">Kinase</keyword>
<feature type="binding site" evidence="5">
    <location>
        <begin position="133"/>
        <end position="134"/>
    </location>
    <ligand>
        <name>ATP</name>
        <dbReference type="ChEBI" id="CHEBI:30616"/>
    </ligand>
</feature>
<dbReference type="Pfam" id="PF00406">
    <property type="entry name" value="ADK"/>
    <property type="match status" value="1"/>
</dbReference>
<comment type="subcellular location">
    <subcellularLocation>
        <location evidence="5 7">Cytoplasm</location>
    </subcellularLocation>
</comment>
<evidence type="ECO:0000313" key="10">
    <source>
        <dbReference type="Proteomes" id="UP000177082"/>
    </source>
</evidence>
<dbReference type="CDD" id="cd01428">
    <property type="entry name" value="ADK"/>
    <property type="match status" value="1"/>
</dbReference>
<comment type="catalytic activity">
    <reaction evidence="5 7">
        <text>AMP + ATP = 2 ADP</text>
        <dbReference type="Rhea" id="RHEA:12973"/>
        <dbReference type="ChEBI" id="CHEBI:30616"/>
        <dbReference type="ChEBI" id="CHEBI:456215"/>
        <dbReference type="ChEBI" id="CHEBI:456216"/>
        <dbReference type="EC" id="2.7.4.3"/>
    </reaction>
</comment>
<dbReference type="SUPFAM" id="SSF57774">
    <property type="entry name" value="Microbial and mitochondrial ADK, insert 'zinc finger' domain"/>
    <property type="match status" value="1"/>
</dbReference>
<feature type="binding site" evidence="5">
    <location>
        <position position="167"/>
    </location>
    <ligand>
        <name>AMP</name>
        <dbReference type="ChEBI" id="CHEBI:456215"/>
    </ligand>
</feature>
<proteinExistence type="inferred from homology"/>
<feature type="binding site" evidence="5">
    <location>
        <position position="89"/>
    </location>
    <ligand>
        <name>AMP</name>
        <dbReference type="ChEBI" id="CHEBI:456215"/>
    </ligand>
</feature>
<feature type="binding site" evidence="5">
    <location>
        <position position="156"/>
    </location>
    <ligand>
        <name>AMP</name>
        <dbReference type="ChEBI" id="CHEBI:456215"/>
    </ligand>
</feature>
<evidence type="ECO:0000256" key="6">
    <source>
        <dbReference type="RuleBase" id="RU003330"/>
    </source>
</evidence>
<dbReference type="InterPro" id="IPR000850">
    <property type="entry name" value="Adenylat/UMP-CMP_kin"/>
</dbReference>
<keyword evidence="5" id="KW-0963">Cytoplasm</keyword>
<dbReference type="GO" id="GO:0008270">
    <property type="term" value="F:zinc ion binding"/>
    <property type="evidence" value="ECO:0007669"/>
    <property type="project" value="UniProtKB-UniRule"/>
</dbReference>
<dbReference type="EMBL" id="MGHF01000029">
    <property type="protein sequence ID" value="OGM62037.1"/>
    <property type="molecule type" value="Genomic_DNA"/>
</dbReference>
<feature type="binding site" evidence="5">
    <location>
        <position position="127"/>
    </location>
    <ligand>
        <name>Zn(2+)</name>
        <dbReference type="ChEBI" id="CHEBI:29105"/>
        <note>structural</note>
    </ligand>
</feature>
<feature type="binding site" evidence="5">
    <location>
        <begin position="53"/>
        <end position="55"/>
    </location>
    <ligand>
        <name>AMP</name>
        <dbReference type="ChEBI" id="CHEBI:456215"/>
    </ligand>
</feature>
<feature type="binding site" evidence="5">
    <location>
        <position position="31"/>
    </location>
    <ligand>
        <name>AMP</name>
        <dbReference type="ChEBI" id="CHEBI:456215"/>
    </ligand>
</feature>
<feature type="binding site" evidence="5">
    <location>
        <position position="195"/>
    </location>
    <ligand>
        <name>ATP</name>
        <dbReference type="ChEBI" id="CHEBI:30616"/>
    </ligand>
</feature>
<dbReference type="Gene3D" id="3.40.50.300">
    <property type="entry name" value="P-loop containing nucleotide triphosphate hydrolases"/>
    <property type="match status" value="1"/>
</dbReference>
<dbReference type="GO" id="GO:0005524">
    <property type="term" value="F:ATP binding"/>
    <property type="evidence" value="ECO:0007669"/>
    <property type="project" value="UniProtKB-UniRule"/>
</dbReference>
<dbReference type="InterPro" id="IPR027417">
    <property type="entry name" value="P-loop_NTPase"/>
</dbReference>
<keyword evidence="1 5" id="KW-0808">Transferase</keyword>
<feature type="binding site" evidence="5">
    <location>
        <position position="147"/>
    </location>
    <ligand>
        <name>Zn(2+)</name>
        <dbReference type="ChEBI" id="CHEBI:29105"/>
        <note>structural</note>
    </ligand>
</feature>
<dbReference type="PANTHER" id="PTHR23359">
    <property type="entry name" value="NUCLEOTIDE KINASE"/>
    <property type="match status" value="1"/>
</dbReference>
<comment type="similarity">
    <text evidence="5 6">Belongs to the adenylate kinase family.</text>
</comment>
<dbReference type="GO" id="GO:0004017">
    <property type="term" value="F:AMP kinase activity"/>
    <property type="evidence" value="ECO:0007669"/>
    <property type="project" value="UniProtKB-UniRule"/>
</dbReference>
<feature type="domain" description="Adenylate kinase active site lid" evidence="8">
    <location>
        <begin position="124"/>
        <end position="158"/>
    </location>
</feature>
<dbReference type="GO" id="GO:0005737">
    <property type="term" value="C:cytoplasm"/>
    <property type="evidence" value="ECO:0007669"/>
    <property type="project" value="UniProtKB-SubCell"/>
</dbReference>
<comment type="pathway">
    <text evidence="5">Purine metabolism; AMP biosynthesis via salvage pathway; AMP from ADP: step 1/1.</text>
</comment>
<dbReference type="HAMAP" id="MF_00235">
    <property type="entry name" value="Adenylate_kinase_Adk"/>
    <property type="match status" value="1"/>
</dbReference>
<dbReference type="SUPFAM" id="SSF52540">
    <property type="entry name" value="P-loop containing nucleoside triphosphate hydrolases"/>
    <property type="match status" value="1"/>
</dbReference>
<dbReference type="InterPro" id="IPR036193">
    <property type="entry name" value="ADK_active_lid_dom_sf"/>
</dbReference>
<dbReference type="STRING" id="1802519.A2961_04655"/>
<gene>
    <name evidence="5" type="primary">adk</name>
    <name evidence="9" type="ORF">A2961_04655</name>
</gene>
<dbReference type="UniPathway" id="UPA00588">
    <property type="reaction ID" value="UER00649"/>
</dbReference>
<accession>A0A1F8BDA4</accession>
<dbReference type="NCBIfam" id="TIGR01351">
    <property type="entry name" value="adk"/>
    <property type="match status" value="1"/>
</dbReference>
<keyword evidence="5" id="KW-0862">Zinc</keyword>
<evidence type="ECO:0000259" key="8">
    <source>
        <dbReference type="Pfam" id="PF05191"/>
    </source>
</evidence>
<evidence type="ECO:0000256" key="3">
    <source>
        <dbReference type="ARBA" id="ARBA00022741"/>
    </source>
</evidence>
<evidence type="ECO:0000256" key="7">
    <source>
        <dbReference type="RuleBase" id="RU003331"/>
    </source>
</evidence>
<keyword evidence="2 5" id="KW-0545">Nucleotide biosynthesis</keyword>
<protein>
    <recommendedName>
        <fullName evidence="5 7">Adenylate kinase</fullName>
        <shortName evidence="5">AK</shortName>
        <ecNumber evidence="5 7">2.7.4.3</ecNumber>
    </recommendedName>
    <alternativeName>
        <fullName evidence="5">ATP-AMP transphosphorylase</fullName>
    </alternativeName>
    <alternativeName>
        <fullName evidence="5">ATP:AMP phosphotransferase</fullName>
    </alternativeName>
    <alternativeName>
        <fullName evidence="5">Adenylate monophosphate kinase</fullName>
    </alternativeName>
</protein>
<name>A0A1F8BDA4_9BACT</name>
<comment type="caution">
    <text evidence="5">Lacks conserved residue(s) required for the propagation of feature annotation.</text>
</comment>
<sequence length="212" mass="24719">MNIVILGAPGSGKGTQSEIIAKKLKLFYLQTGKLSRDWAKKDERIKKIVENGELVPEKEMTEYVKKYLEEKVPDGKNILFEGFPRFISQYKDYNEWLKSRGQQIDVVISLDITEEEAIRRLSLRRICDKCGEIYNLITNPPPKQNMCRCGGRLIQRSDDNPKSIKVRFKYYHDNTKKLIDYLDEKGKLIRVDADRPIDVIFDDILNRLAKFS</sequence>
<evidence type="ECO:0000256" key="5">
    <source>
        <dbReference type="HAMAP-Rule" id="MF_00235"/>
    </source>
</evidence>
<dbReference type="InterPro" id="IPR006259">
    <property type="entry name" value="Adenyl_kin_sub"/>
</dbReference>
<feature type="binding site" evidence="5">
    <location>
        <position position="149"/>
    </location>
    <ligand>
        <name>Zn(2+)</name>
        <dbReference type="ChEBI" id="CHEBI:29105"/>
        <note>structural</note>
    </ligand>
</feature>
<feature type="binding site" evidence="5">
    <location>
        <position position="36"/>
    </location>
    <ligand>
        <name>AMP</name>
        <dbReference type="ChEBI" id="CHEBI:456215"/>
    </ligand>
</feature>
<dbReference type="Pfam" id="PF05191">
    <property type="entry name" value="ADK_lid"/>
    <property type="match status" value="1"/>
</dbReference>
<feature type="binding site" evidence="5">
    <location>
        <position position="130"/>
    </location>
    <ligand>
        <name>Zn(2+)</name>
        <dbReference type="ChEBI" id="CHEBI:29105"/>
        <note>structural</note>
    </ligand>
</feature>
<dbReference type="GO" id="GO:0044209">
    <property type="term" value="P:AMP salvage"/>
    <property type="evidence" value="ECO:0007669"/>
    <property type="project" value="UniProtKB-UniRule"/>
</dbReference>
<feature type="binding site" evidence="5">
    <location>
        <begin position="10"/>
        <end position="15"/>
    </location>
    <ligand>
        <name>ATP</name>
        <dbReference type="ChEBI" id="CHEBI:30616"/>
    </ligand>
</feature>
<evidence type="ECO:0000313" key="9">
    <source>
        <dbReference type="EMBL" id="OGM62037.1"/>
    </source>
</evidence>
<dbReference type="AlphaFoldDB" id="A0A1F8BDA4"/>
<organism evidence="9 10">
    <name type="scientific">Candidatus Woesebacteria bacterium RIFCSPLOWO2_01_FULL_39_21</name>
    <dbReference type="NCBI Taxonomy" id="1802519"/>
    <lineage>
        <taxon>Bacteria</taxon>
        <taxon>Candidatus Woeseibacteriota</taxon>
    </lineage>
</organism>
<keyword evidence="3 5" id="KW-0547">Nucleotide-binding</keyword>
<comment type="caution">
    <text evidence="9">The sequence shown here is derived from an EMBL/GenBank/DDBJ whole genome shotgun (WGS) entry which is preliminary data.</text>
</comment>
<comment type="subunit">
    <text evidence="5 7">Monomer.</text>
</comment>
<dbReference type="EC" id="2.7.4.3" evidence="5 7"/>
<keyword evidence="5 7" id="KW-0067">ATP-binding</keyword>
<dbReference type="InterPro" id="IPR007862">
    <property type="entry name" value="Adenylate_kinase_lid-dom"/>
</dbReference>
<feature type="binding site" evidence="5">
    <location>
        <position position="124"/>
    </location>
    <ligand>
        <name>ATP</name>
        <dbReference type="ChEBI" id="CHEBI:30616"/>
    </ligand>
</feature>
<comment type="domain">
    <text evidence="5">Consists of three domains, a large central CORE domain and two small peripheral domains, NMPbind and LID, which undergo movements during catalysis. The LID domain closes over the site of phosphoryl transfer upon ATP binding. Assembling and dissambling the active center during each catalytic cycle provides an effective means to prevent ATP hydrolysis. Some bacteria have evolved a zinc-coordinating structure that stabilizes the LID domain.</text>
</comment>
<comment type="function">
    <text evidence="5">Catalyzes the reversible transfer of the terminal phosphate group between ATP and AMP. Plays an important role in cellular energy homeostasis and in adenine nucleotide metabolism.</text>
</comment>